<dbReference type="PROSITE" id="PS51186">
    <property type="entry name" value="GNAT"/>
    <property type="match status" value="1"/>
</dbReference>
<dbReference type="GO" id="GO:0016746">
    <property type="term" value="F:acyltransferase activity"/>
    <property type="evidence" value="ECO:0007669"/>
    <property type="project" value="UniProtKB-KW"/>
</dbReference>
<dbReference type="Proteomes" id="UP001597139">
    <property type="component" value="Unassembled WGS sequence"/>
</dbReference>
<reference evidence="4 5" key="1">
    <citation type="journal article" date="2019" name="Int. J. Syst. Evol. Microbiol.">
        <title>The Global Catalogue of Microorganisms (GCM) 10K type strain sequencing project: providing services to taxonomists for standard genome sequencing and annotation.</title>
        <authorList>
            <consortium name="The Broad Institute Genomics Platform"/>
            <consortium name="The Broad Institute Genome Sequencing Center for Infectious Disease"/>
            <person name="Wu L."/>
            <person name="Ma J."/>
        </authorList>
    </citation>
    <scope>NUCLEOTIDE SEQUENCE [LARGE SCALE GENOMIC DNA]</scope>
    <source>
        <strain evidence="4 5">CGMCC 1.12859</strain>
    </source>
</reference>
<gene>
    <name evidence="4" type="ORF">ACFSAU_04925</name>
</gene>
<dbReference type="InterPro" id="IPR000182">
    <property type="entry name" value="GNAT_dom"/>
</dbReference>
<keyword evidence="1 4" id="KW-0808">Transferase</keyword>
<dbReference type="InterPro" id="IPR016181">
    <property type="entry name" value="Acyl_CoA_acyltransferase"/>
</dbReference>
<evidence type="ECO:0000259" key="3">
    <source>
        <dbReference type="PROSITE" id="PS51186"/>
    </source>
</evidence>
<evidence type="ECO:0000313" key="5">
    <source>
        <dbReference type="Proteomes" id="UP001597139"/>
    </source>
</evidence>
<dbReference type="Gene3D" id="3.40.630.30">
    <property type="match status" value="1"/>
</dbReference>
<keyword evidence="5" id="KW-1185">Reference proteome</keyword>
<protein>
    <submittedName>
        <fullName evidence="4">GNAT family N-acetyltransferase</fullName>
        <ecNumber evidence="4">2.3.-.-</ecNumber>
    </submittedName>
</protein>
<dbReference type="Pfam" id="PF00583">
    <property type="entry name" value="Acetyltransf_1"/>
    <property type="match status" value="1"/>
</dbReference>
<organism evidence="4 5">
    <name type="scientific">Halolamina litorea</name>
    <dbReference type="NCBI Taxonomy" id="1515593"/>
    <lineage>
        <taxon>Archaea</taxon>
        <taxon>Methanobacteriati</taxon>
        <taxon>Methanobacteriota</taxon>
        <taxon>Stenosarchaea group</taxon>
        <taxon>Halobacteria</taxon>
        <taxon>Halobacteriales</taxon>
        <taxon>Haloferacaceae</taxon>
    </lineage>
</organism>
<evidence type="ECO:0000313" key="4">
    <source>
        <dbReference type="EMBL" id="MFD1566829.1"/>
    </source>
</evidence>
<keyword evidence="2 4" id="KW-0012">Acyltransferase</keyword>
<feature type="domain" description="N-acetyltransferase" evidence="3">
    <location>
        <begin position="2"/>
        <end position="156"/>
    </location>
</feature>
<dbReference type="RefSeq" id="WP_267646724.1">
    <property type="nucleotide sequence ID" value="NZ_JANHGR010000001.1"/>
</dbReference>
<proteinExistence type="predicted"/>
<accession>A0ABD6BQI4</accession>
<comment type="caution">
    <text evidence="4">The sequence shown here is derived from an EMBL/GenBank/DDBJ whole genome shotgun (WGS) entry which is preliminary data.</text>
</comment>
<evidence type="ECO:0000256" key="2">
    <source>
        <dbReference type="ARBA" id="ARBA00023315"/>
    </source>
</evidence>
<dbReference type="InterPro" id="IPR050832">
    <property type="entry name" value="Bact_Acetyltransf"/>
</dbReference>
<dbReference type="PANTHER" id="PTHR43877">
    <property type="entry name" value="AMINOALKYLPHOSPHONATE N-ACETYLTRANSFERASE-RELATED-RELATED"/>
    <property type="match status" value="1"/>
</dbReference>
<dbReference type="EMBL" id="JBHUCZ010000002">
    <property type="protein sequence ID" value="MFD1566829.1"/>
    <property type="molecule type" value="Genomic_DNA"/>
</dbReference>
<dbReference type="AlphaFoldDB" id="A0ABD6BQI4"/>
<dbReference type="CDD" id="cd04301">
    <property type="entry name" value="NAT_SF"/>
    <property type="match status" value="1"/>
</dbReference>
<evidence type="ECO:0000256" key="1">
    <source>
        <dbReference type="ARBA" id="ARBA00022679"/>
    </source>
</evidence>
<dbReference type="SUPFAM" id="SSF55729">
    <property type="entry name" value="Acyl-CoA N-acyltransferases (Nat)"/>
    <property type="match status" value="1"/>
</dbReference>
<sequence>MVTIEYDTTGAYVDDCLAVARGLDRGFNDAGLASMAEDLPEQRQFLAFADGELLGFVSIDDSGPAVAEVAWFAVRSDSQGAGIGSRLLEAVTDRLAAGGVRLLSVKTLAATVDDDHYARVRSFYEGAGFHHVETIDPYPEWEPGNPCAIYVKPLAAE</sequence>
<dbReference type="EC" id="2.3.-.-" evidence="4"/>
<name>A0ABD6BQI4_9EURY</name>